<evidence type="ECO:0000256" key="2">
    <source>
        <dbReference type="SAM" id="Phobius"/>
    </source>
</evidence>
<keyword evidence="4" id="KW-1185">Reference proteome</keyword>
<dbReference type="EMBL" id="BAFC01000075">
    <property type="protein sequence ID" value="GAB39715.1"/>
    <property type="molecule type" value="Genomic_DNA"/>
</dbReference>
<reference evidence="3 4" key="1">
    <citation type="submission" date="2012-02" db="EMBL/GenBank/DDBJ databases">
        <title>Whole genome shotgun sequence of Gordonia sputi NBRC 100414.</title>
        <authorList>
            <person name="Yoshida I."/>
            <person name="Hosoyama A."/>
            <person name="Tsuchikane K."/>
            <person name="Katsumata H."/>
            <person name="Yamazaki S."/>
            <person name="Fujita N."/>
        </authorList>
    </citation>
    <scope>NUCLEOTIDE SEQUENCE [LARGE SCALE GENOMIC DNA]</scope>
    <source>
        <strain evidence="3 4">NBRC 100414</strain>
    </source>
</reference>
<feature type="region of interest" description="Disordered" evidence="1">
    <location>
        <begin position="334"/>
        <end position="356"/>
    </location>
</feature>
<dbReference type="InterPro" id="IPR021424">
    <property type="entry name" value="PorA"/>
</dbReference>
<evidence type="ECO:0000313" key="3">
    <source>
        <dbReference type="EMBL" id="GAB39715.1"/>
    </source>
</evidence>
<dbReference type="Proteomes" id="UP000005845">
    <property type="component" value="Unassembled WGS sequence"/>
</dbReference>
<feature type="transmembrane region" description="Helical" evidence="2">
    <location>
        <begin position="306"/>
        <end position="329"/>
    </location>
</feature>
<organism evidence="3 4">
    <name type="scientific">Gordonia sputi NBRC 100414</name>
    <dbReference type="NCBI Taxonomy" id="1089453"/>
    <lineage>
        <taxon>Bacteria</taxon>
        <taxon>Bacillati</taxon>
        <taxon>Actinomycetota</taxon>
        <taxon>Actinomycetes</taxon>
        <taxon>Mycobacteriales</taxon>
        <taxon>Gordoniaceae</taxon>
        <taxon>Gordonia</taxon>
    </lineage>
</organism>
<keyword evidence="2" id="KW-0472">Membrane</keyword>
<feature type="region of interest" description="Disordered" evidence="1">
    <location>
        <begin position="79"/>
        <end position="102"/>
    </location>
</feature>
<keyword evidence="2" id="KW-1133">Transmembrane helix</keyword>
<evidence type="ECO:0000256" key="1">
    <source>
        <dbReference type="SAM" id="MobiDB-lite"/>
    </source>
</evidence>
<dbReference type="RefSeq" id="WP_005206587.1">
    <property type="nucleotide sequence ID" value="NZ_BAFC01000075.1"/>
</dbReference>
<dbReference type="Pfam" id="PF11271">
    <property type="entry name" value="PorA"/>
    <property type="match status" value="1"/>
</dbReference>
<proteinExistence type="predicted"/>
<name>H5U1V7_9ACTN</name>
<dbReference type="eggNOG" id="ENOG5031U1J">
    <property type="taxonomic scope" value="Bacteria"/>
</dbReference>
<evidence type="ECO:0008006" key="5">
    <source>
        <dbReference type="Google" id="ProtNLM"/>
    </source>
</evidence>
<accession>H5U1V7</accession>
<keyword evidence="2" id="KW-0812">Transmembrane</keyword>
<gene>
    <name evidence="3" type="ORF">GOSPT_075_00740</name>
</gene>
<dbReference type="AlphaFoldDB" id="H5U1V7"/>
<feature type="compositionally biased region" description="Low complexity" evidence="1">
    <location>
        <begin position="85"/>
        <end position="98"/>
    </location>
</feature>
<sequence>MSKKRTLLTAILGLLGVVCLVVAALLPTVIRSNTALFPTDLDRTAVLAGRGTLIDRASFTTATPVATTADVPIEIITRNQSSPGATDDTAATTTTVTSRRSDVPGQAGVFGLDTLAGTIDRTTYEVASNPEPTLITAPATTPSNESSYAGTLFTFPIGTDKSDHTLYELRGHTPITMKYVDDTREVNGVKTYHFHGEVNAVDTTKTQGVNQQTQITMPAFKWGIPGGAMEPVTMKLFYSNTRDMWVEPTSGTTVDTHTTPHAYYARSADDSFKVDAINADLRFDDATLTALANDARDARQTLRATFFWTPIALGIVGLLLLVLAAVVYLRRPRRTHDDPHTHGPTATEPPLGGSAN</sequence>
<evidence type="ECO:0000313" key="4">
    <source>
        <dbReference type="Proteomes" id="UP000005845"/>
    </source>
</evidence>
<comment type="caution">
    <text evidence="3">The sequence shown here is derived from an EMBL/GenBank/DDBJ whole genome shotgun (WGS) entry which is preliminary data.</text>
</comment>
<protein>
    <recommendedName>
        <fullName evidence="5">DUF3068 domain-containing protein</fullName>
    </recommendedName>
</protein>